<evidence type="ECO:0000313" key="9">
    <source>
        <dbReference type="Proteomes" id="UP001207408"/>
    </source>
</evidence>
<evidence type="ECO:0000256" key="2">
    <source>
        <dbReference type="ARBA" id="ARBA00006275"/>
    </source>
</evidence>
<name>A0AAE3MDB8_9BACT</name>
<evidence type="ECO:0000256" key="1">
    <source>
        <dbReference type="ARBA" id="ARBA00004442"/>
    </source>
</evidence>
<keyword evidence="5" id="KW-0998">Cell outer membrane</keyword>
<feature type="domain" description="RagB/SusD" evidence="6">
    <location>
        <begin position="343"/>
        <end position="651"/>
    </location>
</feature>
<dbReference type="Proteomes" id="UP001207408">
    <property type="component" value="Unassembled WGS sequence"/>
</dbReference>
<gene>
    <name evidence="8" type="ORF">OM074_07835</name>
</gene>
<comment type="subcellular location">
    <subcellularLocation>
        <location evidence="1">Cell outer membrane</location>
    </subcellularLocation>
</comment>
<feature type="domain" description="SusD-like N-terminal" evidence="7">
    <location>
        <begin position="85"/>
        <end position="231"/>
    </location>
</feature>
<dbReference type="SUPFAM" id="SSF48452">
    <property type="entry name" value="TPR-like"/>
    <property type="match status" value="1"/>
</dbReference>
<evidence type="ECO:0000256" key="5">
    <source>
        <dbReference type="ARBA" id="ARBA00023237"/>
    </source>
</evidence>
<dbReference type="GO" id="GO:0009279">
    <property type="term" value="C:cell outer membrane"/>
    <property type="evidence" value="ECO:0007669"/>
    <property type="project" value="UniProtKB-SubCell"/>
</dbReference>
<evidence type="ECO:0000256" key="3">
    <source>
        <dbReference type="ARBA" id="ARBA00022729"/>
    </source>
</evidence>
<dbReference type="InterPro" id="IPR012944">
    <property type="entry name" value="SusD_RagB_dom"/>
</dbReference>
<dbReference type="Pfam" id="PF14322">
    <property type="entry name" value="SusD-like_3"/>
    <property type="match status" value="1"/>
</dbReference>
<evidence type="ECO:0000313" key="8">
    <source>
        <dbReference type="EMBL" id="MCW3805536.1"/>
    </source>
</evidence>
<dbReference type="Gene3D" id="1.25.40.390">
    <property type="match status" value="1"/>
</dbReference>
<evidence type="ECO:0000259" key="7">
    <source>
        <dbReference type="Pfam" id="PF14322"/>
    </source>
</evidence>
<reference evidence="8" key="1">
    <citation type="submission" date="2022-10" db="EMBL/GenBank/DDBJ databases">
        <authorList>
            <person name="Yu W.X."/>
        </authorList>
    </citation>
    <scope>NUCLEOTIDE SEQUENCE</scope>
    <source>
        <strain evidence="8">D04</strain>
    </source>
</reference>
<dbReference type="AlphaFoldDB" id="A0AAE3MDB8"/>
<dbReference type="InterPro" id="IPR011990">
    <property type="entry name" value="TPR-like_helical_dom_sf"/>
</dbReference>
<protein>
    <submittedName>
        <fullName evidence="8">RagB/SusD family nutrient uptake outer membrane protein</fullName>
    </submittedName>
</protein>
<proteinExistence type="inferred from homology"/>
<comment type="similarity">
    <text evidence="2">Belongs to the SusD family.</text>
</comment>
<evidence type="ECO:0000259" key="6">
    <source>
        <dbReference type="Pfam" id="PF07980"/>
    </source>
</evidence>
<sequence>MNLKNILVGLAGMLLLFPSCNKYLDITPEDDILDIPAIFETRDGAERWMKDVYAGVSVLYGGEYSDPAILGGDEYVGGQHARAVSYHSMFYISDGLQSSVEPYGNLWRFDGLYNTIRYCNTFLDHISEVYNLYEGELETWTAEVKAVKAFYYFEMVKRYGPIVLVSENIDVWASLDEMRGTRTHIDVCFAEIVTLLDEAIPDLKLMAEKDPERYQYFSKEAAVALKAKVLLFQASPLFNGNAFYRDFRNRNGEQLFKPDYDAEKWKAAAEAIDEAIALCEQNGYELISGNKETVTPLLNTMRDLELSIWSPNYKSTEGIMMVSTSDLLYRNTLPSVGTSSSNIHYDPNIYGDIGTNIKMVETFYTKNGLPIDQDNTWDYERRYTLGRENNSYYKNVVDMANDVLVLHLNREPRFYANIAAPGTYWQRGPLKSTYYNLLMETYRGQAVGIKQDHIDPNYPQNLTGYWVKKNSRCEVPINNYSNQLWSTVGSVLPKSAIRLAELYLMQAEAWNEYEGPDGANRAKIFDSLNKIRERAGIPTVEDSWTKYSKNPLKITTKEGMRDIIRQERSIELAFEGHRFWDLRRWKIAQTELNKKPRGWNVLGRDAREYFNNFEGPSVVWDKAEFKSPRDYLFPIKSEEVMISGVVQNPEW</sequence>
<keyword evidence="3" id="KW-0732">Signal</keyword>
<accession>A0AAE3MDB8</accession>
<keyword evidence="4" id="KW-0472">Membrane</keyword>
<dbReference type="RefSeq" id="WP_301198907.1">
    <property type="nucleotide sequence ID" value="NZ_JAPDPI010000012.1"/>
</dbReference>
<dbReference type="Pfam" id="PF07980">
    <property type="entry name" value="SusD_RagB"/>
    <property type="match status" value="1"/>
</dbReference>
<organism evidence="8 9">
    <name type="scientific">Plebeiibacterium marinum</name>
    <dbReference type="NCBI Taxonomy" id="2992111"/>
    <lineage>
        <taxon>Bacteria</taxon>
        <taxon>Pseudomonadati</taxon>
        <taxon>Bacteroidota</taxon>
        <taxon>Bacteroidia</taxon>
        <taxon>Marinilabiliales</taxon>
        <taxon>Marinilabiliaceae</taxon>
        <taxon>Plebeiibacterium</taxon>
    </lineage>
</organism>
<evidence type="ECO:0000256" key="4">
    <source>
        <dbReference type="ARBA" id="ARBA00023136"/>
    </source>
</evidence>
<dbReference type="EMBL" id="JAPDPI010000012">
    <property type="protein sequence ID" value="MCW3805536.1"/>
    <property type="molecule type" value="Genomic_DNA"/>
</dbReference>
<comment type="caution">
    <text evidence="8">The sequence shown here is derived from an EMBL/GenBank/DDBJ whole genome shotgun (WGS) entry which is preliminary data.</text>
</comment>
<dbReference type="InterPro" id="IPR033985">
    <property type="entry name" value="SusD-like_N"/>
</dbReference>
<keyword evidence="9" id="KW-1185">Reference proteome</keyword>